<evidence type="ECO:0000256" key="3">
    <source>
        <dbReference type="ARBA" id="ARBA00017187"/>
    </source>
</evidence>
<evidence type="ECO:0000256" key="2">
    <source>
        <dbReference type="ARBA" id="ARBA00008020"/>
    </source>
</evidence>
<evidence type="ECO:0000256" key="5">
    <source>
        <dbReference type="ARBA" id="ARBA00022741"/>
    </source>
</evidence>
<dbReference type="SUPFAM" id="SSF52029">
    <property type="entry name" value="GroEL apical domain-like"/>
    <property type="match status" value="1"/>
</dbReference>
<feature type="signal peptide" evidence="10">
    <location>
        <begin position="1"/>
        <end position="19"/>
    </location>
</feature>
<dbReference type="FunFam" id="1.10.560.10:FF:000073">
    <property type="entry name" value="T-complex protein 1 subunit gamma"/>
    <property type="match status" value="1"/>
</dbReference>
<dbReference type="PRINTS" id="PR00304">
    <property type="entry name" value="TCOMPLEXTCP1"/>
</dbReference>
<evidence type="ECO:0000256" key="9">
    <source>
        <dbReference type="RuleBase" id="RU004187"/>
    </source>
</evidence>
<dbReference type="GO" id="GO:0140662">
    <property type="term" value="F:ATP-dependent protein folding chaperone"/>
    <property type="evidence" value="ECO:0007669"/>
    <property type="project" value="InterPro"/>
</dbReference>
<dbReference type="FunFam" id="1.10.560.10:FF:000085">
    <property type="entry name" value="T-complex protein 1 subunit gamma"/>
    <property type="match status" value="1"/>
</dbReference>
<dbReference type="Proteomes" id="UP000683000">
    <property type="component" value="Unassembled WGS sequence"/>
</dbReference>
<dbReference type="AlphaFoldDB" id="A0A8I3ACM3"/>
<dbReference type="PROSITE" id="PS00751">
    <property type="entry name" value="TCP1_2"/>
    <property type="match status" value="1"/>
</dbReference>
<dbReference type="InterPro" id="IPR017998">
    <property type="entry name" value="Chaperone_TCP-1"/>
</dbReference>
<dbReference type="Gene3D" id="1.10.560.10">
    <property type="entry name" value="GroEL-like equatorial domain"/>
    <property type="match status" value="2"/>
</dbReference>
<evidence type="ECO:0000256" key="7">
    <source>
        <dbReference type="ARBA" id="ARBA00023186"/>
    </source>
</evidence>
<evidence type="ECO:0000256" key="6">
    <source>
        <dbReference type="ARBA" id="ARBA00022840"/>
    </source>
</evidence>
<keyword evidence="5 9" id="KW-0547">Nucleotide-binding</keyword>
<reference evidence="11" key="1">
    <citation type="submission" date="2021-03" db="EMBL/GenBank/DDBJ databases">
        <title>Evolutionary innovations through gain and loss of genes in the ectomycorrhizal Boletales.</title>
        <authorList>
            <person name="Wu G."/>
            <person name="Miyauchi S."/>
            <person name="Morin E."/>
            <person name="Yang Z.-L."/>
            <person name="Xu J."/>
            <person name="Martin F.M."/>
        </authorList>
    </citation>
    <scope>NUCLEOTIDE SEQUENCE</scope>
    <source>
        <strain evidence="11">BR01</strain>
    </source>
</reference>
<keyword evidence="10" id="KW-0732">Signal</keyword>
<dbReference type="InterPro" id="IPR002194">
    <property type="entry name" value="Chaperonin_TCP-1_CS"/>
</dbReference>
<dbReference type="GO" id="GO:0005832">
    <property type="term" value="C:chaperonin-containing T-complex"/>
    <property type="evidence" value="ECO:0007669"/>
    <property type="project" value="UniProtKB-ARBA"/>
</dbReference>
<dbReference type="InterPro" id="IPR027410">
    <property type="entry name" value="TCP-1-like_intermed_sf"/>
</dbReference>
<dbReference type="OrthoDB" id="10248520at2759"/>
<dbReference type="PANTHER" id="PTHR11353">
    <property type="entry name" value="CHAPERONIN"/>
    <property type="match status" value="1"/>
</dbReference>
<evidence type="ECO:0000313" key="12">
    <source>
        <dbReference type="Proteomes" id="UP000683000"/>
    </source>
</evidence>
<keyword evidence="7 9" id="KW-0143">Chaperone</keyword>
<name>A0A8I3ACM3_9AGAM</name>
<dbReference type="InterPro" id="IPR027413">
    <property type="entry name" value="GROEL-like_equatorial_sf"/>
</dbReference>
<protein>
    <recommendedName>
        <fullName evidence="3">T-complex protein 1 subunit gamma</fullName>
    </recommendedName>
    <alternativeName>
        <fullName evidence="8">CCT-gamma</fullName>
    </alternativeName>
</protein>
<dbReference type="GO" id="GO:0005524">
    <property type="term" value="F:ATP binding"/>
    <property type="evidence" value="ECO:0007669"/>
    <property type="project" value="UniProtKB-KW"/>
</dbReference>
<sequence length="489" mass="53852">MSATLSHYLFFSALIEAVGQEAQISNITAAKTITDVIRTCLGPKAMLKMILDPMGGILLTNDGNAILREIDVAHPAAKNMIELSRTQDEERGDGTTSVIILAGEILAQSLAQLERDNHPVVIISAYNKALKGSLEIMSKISVPISISSDEEMLSLIKTSIGTNGSIEESRVLDGVLLNKDITHPNMRRRIQRPRIILLDCPLEYKKGESQTIMKFSKESDWARVQEIEEEQVIAQCKRILEFKPDLVITDKSISDTAQHVFERANVSAIRRVRKSDNNRIALPSRRVRAPCPSNMVQELITTLQPRYFTFLTACTNPKACAILLCGPSKDILNEIDRNLADALSVARNVYFNPILAPGGGAMEMAIGVGLHAKARGVTGVEGWPFRAVAYAMEVIPRTLMQNSGGNTIRVLTELRAKHANGEHSWGVDGETGKIVDMKSYGLYESASVKIQIVKTAIEAARMLLRVDDVVRGTRKEKEQQGPLPEEMAE</sequence>
<evidence type="ECO:0000256" key="4">
    <source>
        <dbReference type="ARBA" id="ARBA00022490"/>
    </source>
</evidence>
<gene>
    <name evidence="11" type="ORF">JVT61DRAFT_8646</name>
</gene>
<keyword evidence="4" id="KW-0963">Cytoplasm</keyword>
<dbReference type="Gene3D" id="3.50.7.10">
    <property type="entry name" value="GroEL"/>
    <property type="match status" value="1"/>
</dbReference>
<keyword evidence="6 9" id="KW-0067">ATP-binding</keyword>
<dbReference type="Pfam" id="PF00118">
    <property type="entry name" value="Cpn60_TCP1"/>
    <property type="match status" value="1"/>
</dbReference>
<evidence type="ECO:0000256" key="10">
    <source>
        <dbReference type="SAM" id="SignalP"/>
    </source>
</evidence>
<dbReference type="GO" id="GO:0051082">
    <property type="term" value="F:unfolded protein binding"/>
    <property type="evidence" value="ECO:0007669"/>
    <property type="project" value="InterPro"/>
</dbReference>
<accession>A0A8I3ACM3</accession>
<keyword evidence="12" id="KW-1185">Reference proteome</keyword>
<dbReference type="InterPro" id="IPR002423">
    <property type="entry name" value="Cpn60/GroEL/TCP-1"/>
</dbReference>
<comment type="caution">
    <text evidence="11">The sequence shown here is derived from an EMBL/GenBank/DDBJ whole genome shotgun (WGS) entry which is preliminary data.</text>
</comment>
<evidence type="ECO:0000256" key="1">
    <source>
        <dbReference type="ARBA" id="ARBA00004496"/>
    </source>
</evidence>
<dbReference type="InterPro" id="IPR027409">
    <property type="entry name" value="GroEL-like_apical_dom_sf"/>
</dbReference>
<proteinExistence type="inferred from homology"/>
<dbReference type="Gene3D" id="3.30.260.10">
    <property type="entry name" value="TCP-1-like chaperonin intermediate domain"/>
    <property type="match status" value="2"/>
</dbReference>
<feature type="chain" id="PRO_5034304092" description="T-complex protein 1 subunit gamma" evidence="10">
    <location>
        <begin position="20"/>
        <end position="489"/>
    </location>
</feature>
<dbReference type="SUPFAM" id="SSF54849">
    <property type="entry name" value="GroEL-intermediate domain like"/>
    <property type="match status" value="1"/>
</dbReference>
<dbReference type="SUPFAM" id="SSF48592">
    <property type="entry name" value="GroEL equatorial domain-like"/>
    <property type="match status" value="1"/>
</dbReference>
<dbReference type="EMBL" id="JAGFBS010000003">
    <property type="protein sequence ID" value="KAG6380491.1"/>
    <property type="molecule type" value="Genomic_DNA"/>
</dbReference>
<dbReference type="PROSITE" id="PS00750">
    <property type="entry name" value="TCP1_1"/>
    <property type="match status" value="1"/>
</dbReference>
<organism evidence="11 12">
    <name type="scientific">Boletus reticuloceps</name>
    <dbReference type="NCBI Taxonomy" id="495285"/>
    <lineage>
        <taxon>Eukaryota</taxon>
        <taxon>Fungi</taxon>
        <taxon>Dikarya</taxon>
        <taxon>Basidiomycota</taxon>
        <taxon>Agaricomycotina</taxon>
        <taxon>Agaricomycetes</taxon>
        <taxon>Agaricomycetidae</taxon>
        <taxon>Boletales</taxon>
        <taxon>Boletineae</taxon>
        <taxon>Boletaceae</taxon>
        <taxon>Boletoideae</taxon>
        <taxon>Boletus</taxon>
    </lineage>
</organism>
<evidence type="ECO:0000256" key="8">
    <source>
        <dbReference type="ARBA" id="ARBA00031286"/>
    </source>
</evidence>
<comment type="similarity">
    <text evidence="2 9">Belongs to the TCP-1 chaperonin family.</text>
</comment>
<dbReference type="GO" id="GO:0016887">
    <property type="term" value="F:ATP hydrolysis activity"/>
    <property type="evidence" value="ECO:0007669"/>
    <property type="project" value="InterPro"/>
</dbReference>
<evidence type="ECO:0000313" key="11">
    <source>
        <dbReference type="EMBL" id="KAG6380491.1"/>
    </source>
</evidence>
<comment type="subcellular location">
    <subcellularLocation>
        <location evidence="1">Cytoplasm</location>
    </subcellularLocation>
</comment>